<feature type="region of interest" description="Disordered" evidence="1">
    <location>
        <begin position="67"/>
        <end position="158"/>
    </location>
</feature>
<evidence type="ECO:0000313" key="3">
    <source>
        <dbReference type="Proteomes" id="UP001385951"/>
    </source>
</evidence>
<keyword evidence="3" id="KW-1185">Reference proteome</keyword>
<reference evidence="2 3" key="1">
    <citation type="submission" date="2022-09" db="EMBL/GenBank/DDBJ databases">
        <authorList>
            <person name="Palmer J.M."/>
        </authorList>
    </citation>
    <scope>NUCLEOTIDE SEQUENCE [LARGE SCALE GENOMIC DNA]</scope>
    <source>
        <strain evidence="2 3">DSM 7382</strain>
    </source>
</reference>
<sequence>MSREILLCATTVFNRARKFLDTPRAESALNTQFTAKSLNSVFQTSVDISQPLQDAFLHAWDVQNPQDLDDAEGCPLEQDDTHGVDLSEDDHHTPTYSPGESIDSATDGRSIASTADGGSITSTASGSSLTKQDARKRAYRRKKKQKTRERNREKPGHHLFSPKFKIRLALSQKLSNLAFIRSNSNVADLPAATGAWVGVRGAVGRGLRSLHSLLEEGYEYKAWDGITPFVVTGQEDRIFIIFAGRPQDPTYEDDSLLADAILQDTHNKLQFGSGNCQVLPRVSYGGGQKAPGNLCHTKHNQEVLNHFFQQQSLRFCSCLWQHNRHLKHNVPRNIFPATSINFGPVAVSCDHLYHNNLAGGLCSITAGGDFDPTKGGHIYLVNLRLVVEFPPGATILIPSSVIRHGNVPIQTGEIRTSFTQHAAGGLFRWVEYGFKTWDQFWETDRERALKDLENRSRKWMDYLGLFSKVSELERDHAAVRNGSST</sequence>
<comment type="caution">
    <text evidence="2">The sequence shown here is derived from an EMBL/GenBank/DDBJ whole genome shotgun (WGS) entry which is preliminary data.</text>
</comment>
<protein>
    <submittedName>
        <fullName evidence="2">Uncharacterized protein</fullName>
    </submittedName>
</protein>
<dbReference type="AlphaFoldDB" id="A0AAW0FHU1"/>
<evidence type="ECO:0000313" key="2">
    <source>
        <dbReference type="EMBL" id="KAK7678902.1"/>
    </source>
</evidence>
<name>A0AAW0FHU1_9APHY</name>
<feature type="compositionally biased region" description="Low complexity" evidence="1">
    <location>
        <begin position="112"/>
        <end position="128"/>
    </location>
</feature>
<proteinExistence type="predicted"/>
<feature type="compositionally biased region" description="Basic and acidic residues" evidence="1">
    <location>
        <begin position="79"/>
        <end position="93"/>
    </location>
</feature>
<dbReference type="EMBL" id="JASBNA010000065">
    <property type="protein sequence ID" value="KAK7678902.1"/>
    <property type="molecule type" value="Genomic_DNA"/>
</dbReference>
<accession>A0AAW0FHU1</accession>
<organism evidence="2 3">
    <name type="scientific">Cerrena zonata</name>
    <dbReference type="NCBI Taxonomy" id="2478898"/>
    <lineage>
        <taxon>Eukaryota</taxon>
        <taxon>Fungi</taxon>
        <taxon>Dikarya</taxon>
        <taxon>Basidiomycota</taxon>
        <taxon>Agaricomycotina</taxon>
        <taxon>Agaricomycetes</taxon>
        <taxon>Polyporales</taxon>
        <taxon>Cerrenaceae</taxon>
        <taxon>Cerrena</taxon>
    </lineage>
</organism>
<evidence type="ECO:0000256" key="1">
    <source>
        <dbReference type="SAM" id="MobiDB-lite"/>
    </source>
</evidence>
<gene>
    <name evidence="2" type="ORF">QCA50_018042</name>
</gene>
<dbReference type="Gene3D" id="3.60.130.30">
    <property type="match status" value="1"/>
</dbReference>
<dbReference type="Proteomes" id="UP001385951">
    <property type="component" value="Unassembled WGS sequence"/>
</dbReference>
<feature type="compositionally biased region" description="Basic residues" evidence="1">
    <location>
        <begin position="137"/>
        <end position="147"/>
    </location>
</feature>